<keyword evidence="2" id="KW-0167">Capsid protein</keyword>
<dbReference type="GO" id="GO:0019013">
    <property type="term" value="C:viral nucleocapsid"/>
    <property type="evidence" value="ECO:0007669"/>
    <property type="project" value="UniProtKB-KW"/>
</dbReference>
<protein>
    <submittedName>
        <fullName evidence="4">Nucleocapsid protein</fullName>
    </submittedName>
</protein>
<evidence type="ECO:0000313" key="4">
    <source>
        <dbReference type="EMBL" id="DAZ87274.1"/>
    </source>
</evidence>
<name>A0AA48SEQ8_9VIRU</name>
<proteinExistence type="predicted"/>
<keyword evidence="3" id="KW-0946">Virion</keyword>
<evidence type="ECO:0000256" key="1">
    <source>
        <dbReference type="ARBA" id="ARBA00004328"/>
    </source>
</evidence>
<organism evidence="4 5">
    <name type="scientific">Arceuthobium sichuanense-associated virus 1</name>
    <dbReference type="NCBI Taxonomy" id="3070160"/>
    <lineage>
        <taxon>Viruses</taxon>
        <taxon>Riboviria</taxon>
        <taxon>Orthornavirae</taxon>
        <taxon>Negarnaviricota</taxon>
        <taxon>Polyploviricotina</taxon>
        <taxon>Bunyaviricetes</taxon>
        <taxon>Elliovirales</taxon>
        <taxon>Fimoviridae</taxon>
        <taxon>Emaravirus</taxon>
        <taxon>Emaravirus visci</taxon>
    </lineage>
</organism>
<comment type="subcellular location">
    <subcellularLocation>
        <location evidence="1">Virion</location>
    </subcellularLocation>
</comment>
<reference evidence="4 5" key="1">
    <citation type="journal article" date="2022" name="J. Gen. Plant Pathol.">
        <title>Diverse RNA viruses in a parasitic flowering plant (spruce dwarf mistletoe) revealed through RNA-seq data mining.</title>
        <authorList>
            <person name="Sidharthan V.K."/>
            <person name="Chaturvedi K.K."/>
            <person name="Baranwal V.K."/>
        </authorList>
    </citation>
    <scope>NUCLEOTIDE SEQUENCE [LARGE SCALE GENOMIC DNA]</scope>
    <source>
        <strain evidence="4">China</strain>
    </source>
</reference>
<keyword evidence="4" id="KW-0543">Viral nucleoprotein</keyword>
<gene>
    <name evidence="4" type="primary">ORF3</name>
</gene>
<dbReference type="InterPro" id="IPR057839">
    <property type="entry name" value="Fimo_NCAP"/>
</dbReference>
<keyword evidence="5" id="KW-1185">Reference proteome</keyword>
<evidence type="ECO:0000256" key="2">
    <source>
        <dbReference type="ARBA" id="ARBA00022561"/>
    </source>
</evidence>
<evidence type="ECO:0000256" key="3">
    <source>
        <dbReference type="ARBA" id="ARBA00022844"/>
    </source>
</evidence>
<dbReference type="EMBL" id="BK059265">
    <property type="protein sequence ID" value="DAZ87274.1"/>
    <property type="molecule type" value="Viral_cRNA"/>
</dbReference>
<dbReference type="Proteomes" id="UP001156764">
    <property type="component" value="Genome"/>
</dbReference>
<sequence length="289" mass="32419">MASKDSKAWQSDSSSNGSVVVDGKAYNINDVKNGITNKFSNSHNLVPYEPVLVNFDQLNVNADSFKLTECISSSNFRLEVAYKCITNSKAMSDAKKAGKIQKIQLSDVTYFIVPKVKPGAIKNVISYNRFMAICIAAIRLNLTKQKYNWDNHQYSAIKEVKTLNIPDGVGNRLALACGFDSNHDLYWFYASGFEFTFELFPVEVICCVMMRLANKDEFNLSKLGEEDIVKNLAAQIGKKGPIESIIKDIGFELITETYKKYMSNRSELISTKRIKDALGLLQELLQKTG</sequence>
<accession>A0AA48SEQ8</accession>
<dbReference type="Pfam" id="PF25629">
    <property type="entry name" value="Fimo_NCAP"/>
    <property type="match status" value="1"/>
</dbReference>
<evidence type="ECO:0000313" key="5">
    <source>
        <dbReference type="Proteomes" id="UP001156764"/>
    </source>
</evidence>